<reference evidence="3 4" key="1">
    <citation type="submission" date="2023-01" db="EMBL/GenBank/DDBJ databases">
        <title>Novel diversity within Roseofilum (Cyanobacteria; Desertifilaceae) from marine benthic mats with descriptions of four novel species.</title>
        <authorList>
            <person name="Wang Y."/>
            <person name="Berthold D.E."/>
            <person name="Hu J."/>
            <person name="Lefler F.W."/>
            <person name="Laughinghouse H.D. IV."/>
        </authorList>
    </citation>
    <scope>NUCLEOTIDE SEQUENCE [LARGE SCALE GENOMIC DNA]</scope>
    <source>
        <strain evidence="3 4">BLCC-M143</strain>
    </source>
</reference>
<name>A0ABT7C146_9CYAN</name>
<evidence type="ECO:0000256" key="1">
    <source>
        <dbReference type="ARBA" id="ARBA00022549"/>
    </source>
</evidence>
<dbReference type="SUPFAM" id="SSF48371">
    <property type="entry name" value="ARM repeat"/>
    <property type="match status" value="1"/>
</dbReference>
<dbReference type="InterPro" id="IPR011989">
    <property type="entry name" value="ARM-like"/>
</dbReference>
<evidence type="ECO:0000313" key="3">
    <source>
        <dbReference type="EMBL" id="MDJ1185178.1"/>
    </source>
</evidence>
<evidence type="ECO:0000313" key="4">
    <source>
        <dbReference type="Proteomes" id="UP001232992"/>
    </source>
</evidence>
<evidence type="ECO:0000256" key="2">
    <source>
        <dbReference type="ARBA" id="ARBA00022738"/>
    </source>
</evidence>
<sequence length="217" mass="23140">MSVTPESVQALLESENFGDRIRGVNQLRDLDPAIAFPMAVQLATDGSVRVRYAAISQLAELGKQDRERSLQVLSDRLANDPEIDVKAAAADSLGALQLVEAYPQLAEAYHGTEEWLLQMSIVATLGELGDRRALTLLETALASPTELVRTSAVSALGELGLSEGVALLLPLVEDSDWQVRHRLAQALQALGGDEVQAALEKLASDAVEAVAIAAQPH</sequence>
<dbReference type="RefSeq" id="WP_283759825.1">
    <property type="nucleotide sequence ID" value="NZ_JAQOSQ010000027.1"/>
</dbReference>
<proteinExistence type="predicted"/>
<protein>
    <submittedName>
        <fullName evidence="3">HEAT repeat domain-containing protein</fullName>
    </submittedName>
</protein>
<dbReference type="InterPro" id="IPR016024">
    <property type="entry name" value="ARM-type_fold"/>
</dbReference>
<keyword evidence="1" id="KW-0042">Antenna complex</keyword>
<dbReference type="Pfam" id="PF13646">
    <property type="entry name" value="HEAT_2"/>
    <property type="match status" value="1"/>
</dbReference>
<gene>
    <name evidence="3" type="ORF">PMH09_18480</name>
</gene>
<dbReference type="Gene3D" id="1.25.10.10">
    <property type="entry name" value="Leucine-rich Repeat Variant"/>
    <property type="match status" value="1"/>
</dbReference>
<comment type="caution">
    <text evidence="3">The sequence shown here is derived from an EMBL/GenBank/DDBJ whole genome shotgun (WGS) entry which is preliminary data.</text>
</comment>
<dbReference type="NCBIfam" id="NF045915">
    <property type="entry name" value="PhycobilmeDegNblB"/>
    <property type="match status" value="1"/>
</dbReference>
<accession>A0ABT7C146</accession>
<dbReference type="SMART" id="SM00567">
    <property type="entry name" value="EZ_HEAT"/>
    <property type="match status" value="5"/>
</dbReference>
<dbReference type="PANTHER" id="PTHR12697:SF39">
    <property type="entry name" value="SLR1687 PROTEIN"/>
    <property type="match status" value="1"/>
</dbReference>
<organism evidence="3 4">
    <name type="scientific">Roseofilum casamattae BLCC-M143</name>
    <dbReference type="NCBI Taxonomy" id="3022442"/>
    <lineage>
        <taxon>Bacteria</taxon>
        <taxon>Bacillati</taxon>
        <taxon>Cyanobacteriota</taxon>
        <taxon>Cyanophyceae</taxon>
        <taxon>Desertifilales</taxon>
        <taxon>Desertifilaceae</taxon>
        <taxon>Roseofilum</taxon>
        <taxon>Roseofilum casamattae</taxon>
    </lineage>
</organism>
<dbReference type="InterPro" id="IPR004155">
    <property type="entry name" value="PBS_lyase_HEAT"/>
</dbReference>
<keyword evidence="2" id="KW-0605">Phycobilisome</keyword>
<dbReference type="EMBL" id="JAQOSQ010000027">
    <property type="protein sequence ID" value="MDJ1185178.1"/>
    <property type="molecule type" value="Genomic_DNA"/>
</dbReference>
<dbReference type="PANTHER" id="PTHR12697">
    <property type="entry name" value="PBS LYASE HEAT-LIKE PROTEIN"/>
    <property type="match status" value="1"/>
</dbReference>
<keyword evidence="4" id="KW-1185">Reference proteome</keyword>
<dbReference type="Proteomes" id="UP001232992">
    <property type="component" value="Unassembled WGS sequence"/>
</dbReference>